<dbReference type="AlphaFoldDB" id="A0AAP0QAA7"/>
<keyword evidence="3 4" id="KW-0808">Transferase</keyword>
<dbReference type="Pfam" id="PF00201">
    <property type="entry name" value="UDPGT"/>
    <property type="match status" value="1"/>
</dbReference>
<dbReference type="EC" id="2.4.1.-" evidence="5"/>
<dbReference type="InterPro" id="IPR035595">
    <property type="entry name" value="UDP_glycos_trans_CS"/>
</dbReference>
<dbReference type="Proteomes" id="UP001428341">
    <property type="component" value="Unassembled WGS sequence"/>
</dbReference>
<organism evidence="7 8">
    <name type="scientific">Citrus x changshan-huyou</name>
    <dbReference type="NCBI Taxonomy" id="2935761"/>
    <lineage>
        <taxon>Eukaryota</taxon>
        <taxon>Viridiplantae</taxon>
        <taxon>Streptophyta</taxon>
        <taxon>Embryophyta</taxon>
        <taxon>Tracheophyta</taxon>
        <taxon>Spermatophyta</taxon>
        <taxon>Magnoliopsida</taxon>
        <taxon>eudicotyledons</taxon>
        <taxon>Gunneridae</taxon>
        <taxon>Pentapetalae</taxon>
        <taxon>rosids</taxon>
        <taxon>malvids</taxon>
        <taxon>Sapindales</taxon>
        <taxon>Rutaceae</taxon>
        <taxon>Aurantioideae</taxon>
        <taxon>Citrus</taxon>
    </lineage>
</organism>
<comment type="caution">
    <text evidence="7">The sequence shown here is derived from an EMBL/GenBank/DDBJ whole genome shotgun (WGS) entry which is preliminary data.</text>
</comment>
<comment type="similarity">
    <text evidence="1 4">Belongs to the UDP-glycosyltransferase family.</text>
</comment>
<evidence type="ECO:0000256" key="6">
    <source>
        <dbReference type="SAM" id="MobiDB-lite"/>
    </source>
</evidence>
<keyword evidence="8" id="KW-1185">Reference proteome</keyword>
<gene>
    <name evidence="7" type="ORF">WN944_024054</name>
</gene>
<dbReference type="CDD" id="cd03784">
    <property type="entry name" value="GT1_Gtf-like"/>
    <property type="match status" value="1"/>
</dbReference>
<evidence type="ECO:0000313" key="8">
    <source>
        <dbReference type="Proteomes" id="UP001428341"/>
    </source>
</evidence>
<dbReference type="EMBL" id="JBCGBO010000024">
    <property type="protein sequence ID" value="KAK9180918.1"/>
    <property type="molecule type" value="Genomic_DNA"/>
</dbReference>
<dbReference type="PANTHER" id="PTHR48047:SF131">
    <property type="entry name" value="GLYCOSYLTRANSFERASE"/>
    <property type="match status" value="1"/>
</dbReference>
<name>A0AAP0QAA7_9ROSI</name>
<protein>
    <recommendedName>
        <fullName evidence="5">Glycosyltransferase</fullName>
        <ecNumber evidence="5">2.4.1.-</ecNumber>
    </recommendedName>
</protein>
<feature type="compositionally biased region" description="Pro residues" evidence="6">
    <location>
        <begin position="186"/>
        <end position="196"/>
    </location>
</feature>
<evidence type="ECO:0000256" key="2">
    <source>
        <dbReference type="ARBA" id="ARBA00022676"/>
    </source>
</evidence>
<dbReference type="SUPFAM" id="SSF53756">
    <property type="entry name" value="UDP-Glycosyltransferase/glycogen phosphorylase"/>
    <property type="match status" value="1"/>
</dbReference>
<dbReference type="PROSITE" id="PS00375">
    <property type="entry name" value="UDPGT"/>
    <property type="match status" value="1"/>
</dbReference>
<dbReference type="InterPro" id="IPR002213">
    <property type="entry name" value="UDP_glucos_trans"/>
</dbReference>
<evidence type="ECO:0000313" key="7">
    <source>
        <dbReference type="EMBL" id="KAK9180918.1"/>
    </source>
</evidence>
<evidence type="ECO:0000256" key="1">
    <source>
        <dbReference type="ARBA" id="ARBA00009995"/>
    </source>
</evidence>
<sequence length="494" mass="54353">MSSSVATAAEAEIWIVPFFGQGHLFPCIELCKQIASRNYKSTLIIPSHISATSIIPSSFHQYPLFEVTEIPSSSPPLPPPSPPHPHVVMHSQMLQGLRNLLSTREPESRPVCAVIDVMMGWTADVFKIFEVPIVGFFTSGACSAAVECAMWQARIQDVKPGEARLLPGLPVDMALFESDLKHRPHGPPPGGPPPLRGAPGSEKIGPPEAGDQPHWMKEVERSMALMFNTCDGLEGPFLNYLANQLGKPVWGVGPLLPEQFYKSASSMLRDHEMRTNRRSSNVTEDEIVQWLNLKSCGSVLYVSFGTEVDPTLDEYLVLANALEASNRPFILVIQGGAGRLDPLRHLDKPAEDSYFRSGLDNKVGKKGLIIDGWAPQLLILSHQSTGGFLSHCGWNSTVEAIGCRVPILAWPIRGDQHYNAKFVINHLKVGYMISDDQSKSIQKDDIVSGIEKLMSDQEIKKRAHMLRSIFNHGFPLSSVVSLNAFIGLINQKSV</sequence>
<evidence type="ECO:0000256" key="5">
    <source>
        <dbReference type="RuleBase" id="RU362057"/>
    </source>
</evidence>
<reference evidence="7 8" key="1">
    <citation type="submission" date="2024-05" db="EMBL/GenBank/DDBJ databases">
        <title>Haplotype-resolved chromosome-level genome assembly of Huyou (Citrus changshanensis).</title>
        <authorList>
            <person name="Miao C."/>
            <person name="Chen W."/>
            <person name="Wu Y."/>
            <person name="Wang L."/>
            <person name="Zhao S."/>
            <person name="Grierson D."/>
            <person name="Xu C."/>
            <person name="Chen K."/>
        </authorList>
    </citation>
    <scope>NUCLEOTIDE SEQUENCE [LARGE SCALE GENOMIC DNA]</scope>
    <source>
        <strain evidence="7">01-14</strain>
        <tissue evidence="7">Leaf</tissue>
    </source>
</reference>
<dbReference type="GO" id="GO:0035251">
    <property type="term" value="F:UDP-glucosyltransferase activity"/>
    <property type="evidence" value="ECO:0007669"/>
    <property type="project" value="TreeGrafter"/>
</dbReference>
<keyword evidence="2 4" id="KW-0328">Glycosyltransferase</keyword>
<evidence type="ECO:0000256" key="4">
    <source>
        <dbReference type="RuleBase" id="RU003718"/>
    </source>
</evidence>
<dbReference type="Gene3D" id="3.40.50.2000">
    <property type="entry name" value="Glycogen Phosphorylase B"/>
    <property type="match status" value="2"/>
</dbReference>
<proteinExistence type="inferred from homology"/>
<evidence type="ECO:0000256" key="3">
    <source>
        <dbReference type="ARBA" id="ARBA00022679"/>
    </source>
</evidence>
<dbReference type="FunFam" id="3.40.50.2000:FF:000060">
    <property type="entry name" value="Glycosyltransferase"/>
    <property type="match status" value="1"/>
</dbReference>
<feature type="region of interest" description="Disordered" evidence="6">
    <location>
        <begin position="179"/>
        <end position="212"/>
    </location>
</feature>
<dbReference type="PANTHER" id="PTHR48047">
    <property type="entry name" value="GLYCOSYLTRANSFERASE"/>
    <property type="match status" value="1"/>
</dbReference>
<accession>A0AAP0QAA7</accession>